<name>A0ABD6AJ63_9EURY</name>
<feature type="transmembrane region" description="Helical" evidence="2">
    <location>
        <begin position="52"/>
        <end position="73"/>
    </location>
</feature>
<evidence type="ECO:0000256" key="2">
    <source>
        <dbReference type="SAM" id="Phobius"/>
    </source>
</evidence>
<sequence length="245" mass="24926">MTESESPATDAFDRETVRSASRVAIAALALVGVLYLFTLLPGVDRLVPLTPVTFAAVAGAVVTAAVVALLLYAAPRVASLTRAALHRTDAAERVERVAENGAALAYWLVVLAAVLVAHRGFAGAVVPLLDGFAWAYDAAFLVASFVPLVFVVARLTVTVDPLSTLVADRVTDPESPAEADGDADGPEAATAGDESGGPATGVDAADSHGHSIEERWGVDDEFGEAADDGSEGAADGESADGSADP</sequence>
<feature type="compositionally biased region" description="Acidic residues" evidence="1">
    <location>
        <begin position="175"/>
        <end position="185"/>
    </location>
</feature>
<keyword evidence="4" id="KW-1185">Reference proteome</keyword>
<dbReference type="RefSeq" id="WP_256409397.1">
    <property type="nucleotide sequence ID" value="NZ_JANHDN010000005.1"/>
</dbReference>
<evidence type="ECO:0000256" key="1">
    <source>
        <dbReference type="SAM" id="MobiDB-lite"/>
    </source>
</evidence>
<feature type="compositionally biased region" description="Basic and acidic residues" evidence="1">
    <location>
        <begin position="205"/>
        <end position="218"/>
    </location>
</feature>
<keyword evidence="2" id="KW-0812">Transmembrane</keyword>
<organism evidence="3 4">
    <name type="scientific">Halorubrum rutilum</name>
    <dbReference type="NCBI Taxonomy" id="1364933"/>
    <lineage>
        <taxon>Archaea</taxon>
        <taxon>Methanobacteriati</taxon>
        <taxon>Methanobacteriota</taxon>
        <taxon>Stenosarchaea group</taxon>
        <taxon>Halobacteria</taxon>
        <taxon>Halobacteriales</taxon>
        <taxon>Haloferacaceae</taxon>
        <taxon>Halorubrum</taxon>
    </lineage>
</organism>
<proteinExistence type="predicted"/>
<feature type="compositionally biased region" description="Low complexity" evidence="1">
    <location>
        <begin position="231"/>
        <end position="245"/>
    </location>
</feature>
<evidence type="ECO:0000313" key="4">
    <source>
        <dbReference type="Proteomes" id="UP001596545"/>
    </source>
</evidence>
<keyword evidence="2" id="KW-0472">Membrane</keyword>
<feature type="transmembrane region" description="Helical" evidence="2">
    <location>
        <begin position="23"/>
        <end position="40"/>
    </location>
</feature>
<accession>A0ABD6AJ63</accession>
<protein>
    <submittedName>
        <fullName evidence="3">Uncharacterized protein</fullName>
    </submittedName>
</protein>
<dbReference type="EMBL" id="JBHTBL010000005">
    <property type="protein sequence ID" value="MFC7324300.1"/>
    <property type="molecule type" value="Genomic_DNA"/>
</dbReference>
<feature type="transmembrane region" description="Helical" evidence="2">
    <location>
        <begin position="133"/>
        <end position="153"/>
    </location>
</feature>
<dbReference type="Proteomes" id="UP001596545">
    <property type="component" value="Unassembled WGS sequence"/>
</dbReference>
<evidence type="ECO:0000313" key="3">
    <source>
        <dbReference type="EMBL" id="MFC7324300.1"/>
    </source>
</evidence>
<feature type="transmembrane region" description="Helical" evidence="2">
    <location>
        <begin position="103"/>
        <end position="121"/>
    </location>
</feature>
<feature type="region of interest" description="Disordered" evidence="1">
    <location>
        <begin position="170"/>
        <end position="245"/>
    </location>
</feature>
<reference evidence="3 4" key="1">
    <citation type="journal article" date="2019" name="Int. J. Syst. Evol. Microbiol.">
        <title>The Global Catalogue of Microorganisms (GCM) 10K type strain sequencing project: providing services to taxonomists for standard genome sequencing and annotation.</title>
        <authorList>
            <consortium name="The Broad Institute Genomics Platform"/>
            <consortium name="The Broad Institute Genome Sequencing Center for Infectious Disease"/>
            <person name="Wu L."/>
            <person name="Ma J."/>
        </authorList>
    </citation>
    <scope>NUCLEOTIDE SEQUENCE [LARGE SCALE GENOMIC DNA]</scope>
    <source>
        <strain evidence="3 4">CGMCC 1.12554</strain>
    </source>
</reference>
<comment type="caution">
    <text evidence="3">The sequence shown here is derived from an EMBL/GenBank/DDBJ whole genome shotgun (WGS) entry which is preliminary data.</text>
</comment>
<keyword evidence="2" id="KW-1133">Transmembrane helix</keyword>
<gene>
    <name evidence="3" type="ORF">ACFQMF_06865</name>
</gene>
<dbReference type="AlphaFoldDB" id="A0ABD6AJ63"/>
<feature type="compositionally biased region" description="Acidic residues" evidence="1">
    <location>
        <begin position="219"/>
        <end position="230"/>
    </location>
</feature>